<gene>
    <name evidence="6" type="ORF">JG688_00017323</name>
</gene>
<dbReference type="AlphaFoldDB" id="A0A8J5IX99"/>
<comment type="domain">
    <text evidence="5">The RxLR-dEER motif acts to carry the protein into the host cell cytoplasm through binding to cell surface phosphatidylinositol-3-phosphate.</text>
</comment>
<keyword evidence="7" id="KW-1185">Reference proteome</keyword>
<sequence length="161" mass="18054">MRLSYALLLAFSTILLDSGNALISSTDLDKMVTSKTPWSAVHCSAEYKSVGGRSLRTHEDVDVDTHQAEEERGLFCSKLLPGVDKAATKVIKLNWLQNSALYDEMLTDNQKYFQALATWKEMGYSGREVKSAMKKLGKNSDHITYIKNGYKAFLRGDVEVH</sequence>
<reference evidence="6" key="1">
    <citation type="submission" date="2021-01" db="EMBL/GenBank/DDBJ databases">
        <title>Phytophthora aleatoria, a newly-described species from Pinus radiata is distinct from Phytophthora cactorum isolates based on comparative genomics.</title>
        <authorList>
            <person name="Mcdougal R."/>
            <person name="Panda P."/>
            <person name="Williams N."/>
            <person name="Studholme D.J."/>
        </authorList>
    </citation>
    <scope>NUCLEOTIDE SEQUENCE</scope>
    <source>
        <strain evidence="6">NZFS 4037</strain>
    </source>
</reference>
<evidence type="ECO:0000256" key="3">
    <source>
        <dbReference type="ARBA" id="ARBA00022525"/>
    </source>
</evidence>
<dbReference type="Proteomes" id="UP000709295">
    <property type="component" value="Unassembled WGS sequence"/>
</dbReference>
<keyword evidence="4 5" id="KW-0732">Signal</keyword>
<evidence type="ECO:0000256" key="5">
    <source>
        <dbReference type="RuleBase" id="RU367124"/>
    </source>
</evidence>
<feature type="chain" id="PRO_5035338534" description="RxLR effector protein" evidence="5">
    <location>
        <begin position="22"/>
        <end position="161"/>
    </location>
</feature>
<comment type="subcellular location">
    <subcellularLocation>
        <location evidence="1 5">Secreted</location>
    </subcellularLocation>
</comment>
<dbReference type="GO" id="GO:0005576">
    <property type="term" value="C:extracellular region"/>
    <property type="evidence" value="ECO:0007669"/>
    <property type="project" value="UniProtKB-SubCell"/>
</dbReference>
<name>A0A8J5IX99_9STRA</name>
<comment type="caution">
    <text evidence="6">The sequence shown here is derived from an EMBL/GenBank/DDBJ whole genome shotgun (WGS) entry which is preliminary data.</text>
</comment>
<feature type="signal peptide" evidence="5">
    <location>
        <begin position="1"/>
        <end position="21"/>
    </location>
</feature>
<evidence type="ECO:0000313" key="6">
    <source>
        <dbReference type="EMBL" id="KAG6943996.1"/>
    </source>
</evidence>
<keyword evidence="3 5" id="KW-0964">Secreted</keyword>
<evidence type="ECO:0000256" key="1">
    <source>
        <dbReference type="ARBA" id="ARBA00004613"/>
    </source>
</evidence>
<evidence type="ECO:0000256" key="4">
    <source>
        <dbReference type="ARBA" id="ARBA00022729"/>
    </source>
</evidence>
<protein>
    <recommendedName>
        <fullName evidence="5">RxLR effector protein</fullName>
    </recommendedName>
</protein>
<proteinExistence type="inferred from homology"/>
<comment type="similarity">
    <text evidence="2 5">Belongs to the RxLR effector family.</text>
</comment>
<accession>A0A8J5IX99</accession>
<dbReference type="EMBL" id="JAENGY010002512">
    <property type="protein sequence ID" value="KAG6943996.1"/>
    <property type="molecule type" value="Genomic_DNA"/>
</dbReference>
<dbReference type="InterPro" id="IPR031825">
    <property type="entry name" value="RXLR"/>
</dbReference>
<comment type="function">
    <text evidence="5">Effector that suppresses plant defense responses during pathogen infection.</text>
</comment>
<evidence type="ECO:0000256" key="2">
    <source>
        <dbReference type="ARBA" id="ARBA00010400"/>
    </source>
</evidence>
<organism evidence="6 7">
    <name type="scientific">Phytophthora aleatoria</name>
    <dbReference type="NCBI Taxonomy" id="2496075"/>
    <lineage>
        <taxon>Eukaryota</taxon>
        <taxon>Sar</taxon>
        <taxon>Stramenopiles</taxon>
        <taxon>Oomycota</taxon>
        <taxon>Peronosporomycetes</taxon>
        <taxon>Peronosporales</taxon>
        <taxon>Peronosporaceae</taxon>
        <taxon>Phytophthora</taxon>
    </lineage>
</organism>
<evidence type="ECO:0000313" key="7">
    <source>
        <dbReference type="Proteomes" id="UP000709295"/>
    </source>
</evidence>
<dbReference type="Pfam" id="PF16810">
    <property type="entry name" value="RXLR"/>
    <property type="match status" value="1"/>
</dbReference>